<organism evidence="5">
    <name type="scientific">uncultured Leptolyngbya sp</name>
    <dbReference type="NCBI Taxonomy" id="332963"/>
    <lineage>
        <taxon>Bacteria</taxon>
        <taxon>Bacillati</taxon>
        <taxon>Cyanobacteriota</taxon>
        <taxon>Cyanophyceae</taxon>
        <taxon>Leptolyngbyales</taxon>
        <taxon>Leptolyngbyaceae</taxon>
        <taxon>Leptolyngbya group</taxon>
        <taxon>Leptolyngbya</taxon>
        <taxon>environmental samples</taxon>
    </lineage>
</organism>
<dbReference type="NCBIfam" id="NF001911">
    <property type="entry name" value="PRK00685.1"/>
    <property type="match status" value="1"/>
</dbReference>
<feature type="chain" id="PRO_5026729614" description="UPF0173 metal-dependent hydrolase AVDCRST_MAG94-4240" evidence="3">
    <location>
        <begin position="25"/>
        <end position="306"/>
    </location>
</feature>
<evidence type="ECO:0000256" key="2">
    <source>
        <dbReference type="HAMAP-Rule" id="MF_00457"/>
    </source>
</evidence>
<sequence>MRLKVAFTAAILTLCSAVWPNIVAQETTTTTQKPTVKTQRTTLNAQQTSIKWHGHAAYTITTPRGKVLMVDPWLKNPANPEVKNGGNPLSSIQKADYILITHGHFDHVGEAVELAKKTGARLVTNFELGTNMTKILGYPKAQANLDTLMNIGGEVPIADGEVTVAMIPAIYSSSIQNPNPGPKEPELVYGGNPSGFVLLIKNGPTIYHTGDTAYYRDMELIGERYRPDVALVNIGGHFGMEPEMAAKAAAAAKAKLATPQHFATFPVITQDPKSFANALKKEGIPYLLMRPGGAITFQGKQLAKAQ</sequence>
<proteinExistence type="inferred from homology"/>
<evidence type="ECO:0000256" key="3">
    <source>
        <dbReference type="SAM" id="SignalP"/>
    </source>
</evidence>
<protein>
    <recommendedName>
        <fullName evidence="2">UPF0173 metal-dependent hydrolase AVDCRST_MAG94-4240</fullName>
    </recommendedName>
</protein>
<keyword evidence="1 2" id="KW-0378">Hydrolase</keyword>
<evidence type="ECO:0000256" key="1">
    <source>
        <dbReference type="ARBA" id="ARBA00022801"/>
    </source>
</evidence>
<evidence type="ECO:0000259" key="4">
    <source>
        <dbReference type="SMART" id="SM00849"/>
    </source>
</evidence>
<dbReference type="SUPFAM" id="SSF56281">
    <property type="entry name" value="Metallo-hydrolase/oxidoreductase"/>
    <property type="match status" value="1"/>
</dbReference>
<dbReference type="InterPro" id="IPR036866">
    <property type="entry name" value="RibonucZ/Hydroxyglut_hydro"/>
</dbReference>
<dbReference type="InterPro" id="IPR022877">
    <property type="entry name" value="UPF0173"/>
</dbReference>
<keyword evidence="3" id="KW-0732">Signal</keyword>
<dbReference type="HAMAP" id="MF_00457">
    <property type="entry name" value="UPF0173"/>
    <property type="match status" value="1"/>
</dbReference>
<feature type="domain" description="Metallo-beta-lactamase" evidence="4">
    <location>
        <begin position="54"/>
        <end position="261"/>
    </location>
</feature>
<dbReference type="GO" id="GO:0016787">
    <property type="term" value="F:hydrolase activity"/>
    <property type="evidence" value="ECO:0007669"/>
    <property type="project" value="UniProtKB-UniRule"/>
</dbReference>
<dbReference type="InterPro" id="IPR050114">
    <property type="entry name" value="UPF0173_UPF0282_UlaG_hydrolase"/>
</dbReference>
<feature type="signal peptide" evidence="3">
    <location>
        <begin position="1"/>
        <end position="24"/>
    </location>
</feature>
<gene>
    <name evidence="5" type="ORF">AVDCRST_MAG94-4240</name>
</gene>
<name>A0A6J4N3H4_9CYAN</name>
<dbReference type="Gene3D" id="3.60.15.10">
    <property type="entry name" value="Ribonuclease Z/Hydroxyacylglutathione hydrolase-like"/>
    <property type="match status" value="1"/>
</dbReference>
<reference evidence="5" key="1">
    <citation type="submission" date="2020-02" db="EMBL/GenBank/DDBJ databases">
        <authorList>
            <person name="Meier V. D."/>
        </authorList>
    </citation>
    <scope>NUCLEOTIDE SEQUENCE</scope>
    <source>
        <strain evidence="5">AVDCRST_MAG94</strain>
    </source>
</reference>
<dbReference type="AlphaFoldDB" id="A0A6J4N3H4"/>
<accession>A0A6J4N3H4</accession>
<dbReference type="EMBL" id="CADCTY010001475">
    <property type="protein sequence ID" value="CAA9372098.1"/>
    <property type="molecule type" value="Genomic_DNA"/>
</dbReference>
<dbReference type="PANTHER" id="PTHR43546:SF3">
    <property type="entry name" value="UPF0173 METAL-DEPENDENT HYDROLASE MJ1163"/>
    <property type="match status" value="1"/>
</dbReference>
<dbReference type="Pfam" id="PF12706">
    <property type="entry name" value="Lactamase_B_2"/>
    <property type="match status" value="1"/>
</dbReference>
<dbReference type="PANTHER" id="PTHR43546">
    <property type="entry name" value="UPF0173 METAL-DEPENDENT HYDROLASE MJ1163-RELATED"/>
    <property type="match status" value="1"/>
</dbReference>
<dbReference type="SMART" id="SM00849">
    <property type="entry name" value="Lactamase_B"/>
    <property type="match status" value="1"/>
</dbReference>
<dbReference type="InterPro" id="IPR001279">
    <property type="entry name" value="Metallo-B-lactamas"/>
</dbReference>
<evidence type="ECO:0000313" key="5">
    <source>
        <dbReference type="EMBL" id="CAA9372098.1"/>
    </source>
</evidence>
<comment type="similarity">
    <text evidence="2">Belongs to the UPF0173 family.</text>
</comment>